<evidence type="ECO:0000313" key="2">
    <source>
        <dbReference type="Proteomes" id="UP000196531"/>
    </source>
</evidence>
<sequence>MTPSIAAKKTYERYLKQYQSYKKHTKSFLESATRISVRDSIESIELFAREPNIQSLGNLIKTLTNSGTWISHSSLRYLHSYIDLFNKRSNFLDDEGFQEIIEAVRIGDSSILAKYSESDVFEAIYLDLDYAHKYSDYKSKLKIPRIDSTLVLVSGVFNEIFSTPAFERGAQHLFKTKGIKYVAAEVNGAKSCKHNSSLLKEQLDRYINQNPDEKLWFLCFSKGGLDSLHFLKDNKDWAEEYVVGISTIASPILGSDHLKNNIFKMINSIHLFDRTKLYRYIDEKRDIMMKEFQRSLSSDYQANWFQRNYQSLPNLKFYSAVGLEAEWYESHIWMIITKLLFQSSENNDGVVDTKNSQYPNYFNGINLGILRGHHLVGTRSSFYNQESLLEAHLVMLDFLDGNGKLSDME</sequence>
<accession>A0A1Y5F1U4</accession>
<proteinExistence type="predicted"/>
<gene>
    <name evidence="1" type="ORF">A9Q84_21055</name>
</gene>
<dbReference type="AlphaFoldDB" id="A0A1Y5F1U4"/>
<evidence type="ECO:0000313" key="1">
    <source>
        <dbReference type="EMBL" id="OUR92995.1"/>
    </source>
</evidence>
<comment type="caution">
    <text evidence="1">The sequence shown here is derived from an EMBL/GenBank/DDBJ whole genome shotgun (WGS) entry which is preliminary data.</text>
</comment>
<reference evidence="2" key="1">
    <citation type="journal article" date="2017" name="Proc. Natl. Acad. Sci. U.S.A.">
        <title>Simulation of Deepwater Horizon oil plume reveals substrate specialization within a complex community of hydrocarbon-degraders.</title>
        <authorList>
            <person name="Hu P."/>
            <person name="Dubinsky E.A."/>
            <person name="Probst A.J."/>
            <person name="Wang J."/>
            <person name="Sieber C.M.K."/>
            <person name="Tom L.M."/>
            <person name="Gardinali P."/>
            <person name="Banfield J.F."/>
            <person name="Atlas R.M."/>
            <person name="Andersen G.L."/>
        </authorList>
    </citation>
    <scope>NUCLEOTIDE SEQUENCE [LARGE SCALE GENOMIC DNA]</scope>
</reference>
<dbReference type="InterPro" id="IPR029058">
    <property type="entry name" value="AB_hydrolase_fold"/>
</dbReference>
<name>A0A1Y5F1U4_9BACT</name>
<dbReference type="SUPFAM" id="SSF53474">
    <property type="entry name" value="alpha/beta-Hydrolases"/>
    <property type="match status" value="1"/>
</dbReference>
<protein>
    <submittedName>
        <fullName evidence="1">Uncharacterized protein</fullName>
    </submittedName>
</protein>
<dbReference type="EMBL" id="MAAO01000016">
    <property type="protein sequence ID" value="OUR92995.1"/>
    <property type="molecule type" value="Genomic_DNA"/>
</dbReference>
<organism evidence="1 2">
    <name type="scientific">Halobacteriovorax marinus</name>
    <dbReference type="NCBI Taxonomy" id="97084"/>
    <lineage>
        <taxon>Bacteria</taxon>
        <taxon>Pseudomonadati</taxon>
        <taxon>Bdellovibrionota</taxon>
        <taxon>Bacteriovoracia</taxon>
        <taxon>Bacteriovoracales</taxon>
        <taxon>Halobacteriovoraceae</taxon>
        <taxon>Halobacteriovorax</taxon>
    </lineage>
</organism>
<dbReference type="Proteomes" id="UP000196531">
    <property type="component" value="Unassembled WGS sequence"/>
</dbReference>
<dbReference type="Gene3D" id="3.40.50.1820">
    <property type="entry name" value="alpha/beta hydrolase"/>
    <property type="match status" value="1"/>
</dbReference>